<evidence type="ECO:0000313" key="2">
    <source>
        <dbReference type="EMBL" id="MFC5922318.1"/>
    </source>
</evidence>
<feature type="transmembrane region" description="Helical" evidence="1">
    <location>
        <begin position="49"/>
        <end position="73"/>
    </location>
</feature>
<dbReference type="Proteomes" id="UP001596226">
    <property type="component" value="Unassembled WGS sequence"/>
</dbReference>
<accession>A0ABW1H059</accession>
<organism evidence="2 3">
    <name type="scientific">Micromonospora vulcania</name>
    <dbReference type="NCBI Taxonomy" id="1441873"/>
    <lineage>
        <taxon>Bacteria</taxon>
        <taxon>Bacillati</taxon>
        <taxon>Actinomycetota</taxon>
        <taxon>Actinomycetes</taxon>
        <taxon>Micromonosporales</taxon>
        <taxon>Micromonosporaceae</taxon>
        <taxon>Micromonospora</taxon>
    </lineage>
</organism>
<comment type="caution">
    <text evidence="2">The sequence shown here is derived from an EMBL/GenBank/DDBJ whole genome shotgun (WGS) entry which is preliminary data.</text>
</comment>
<reference evidence="3" key="1">
    <citation type="journal article" date="2019" name="Int. J. Syst. Evol. Microbiol.">
        <title>The Global Catalogue of Microorganisms (GCM) 10K type strain sequencing project: providing services to taxonomists for standard genome sequencing and annotation.</title>
        <authorList>
            <consortium name="The Broad Institute Genomics Platform"/>
            <consortium name="The Broad Institute Genome Sequencing Center for Infectious Disease"/>
            <person name="Wu L."/>
            <person name="Ma J."/>
        </authorList>
    </citation>
    <scope>NUCLEOTIDE SEQUENCE [LARGE SCALE GENOMIC DNA]</scope>
    <source>
        <strain evidence="3">CGMCC 4.7144</strain>
    </source>
</reference>
<evidence type="ECO:0000256" key="1">
    <source>
        <dbReference type="SAM" id="Phobius"/>
    </source>
</evidence>
<keyword evidence="3" id="KW-1185">Reference proteome</keyword>
<name>A0ABW1H059_9ACTN</name>
<dbReference type="EMBL" id="JBHSQS010000002">
    <property type="protein sequence ID" value="MFC5922318.1"/>
    <property type="molecule type" value="Genomic_DNA"/>
</dbReference>
<gene>
    <name evidence="2" type="ORF">ACFQGL_03040</name>
</gene>
<dbReference type="RefSeq" id="WP_377504949.1">
    <property type="nucleotide sequence ID" value="NZ_JBHSQS010000002.1"/>
</dbReference>
<keyword evidence="1" id="KW-0472">Membrane</keyword>
<protein>
    <submittedName>
        <fullName evidence="2">Uncharacterized protein</fullName>
    </submittedName>
</protein>
<proteinExistence type="predicted"/>
<keyword evidence="1" id="KW-1133">Transmembrane helix</keyword>
<sequence length="116" mass="12499">MSQDQVAAMRSRTSYRLLVLAFRLVLLAAASVALTQVLAANALISHRVLVVVLVPLIVVALASFFTVIATLAIQAAHFSVTPLARGVTQRQSLFSRALVEDLMTLPWAPGALFKSR</sequence>
<keyword evidence="1" id="KW-0812">Transmembrane</keyword>
<evidence type="ECO:0000313" key="3">
    <source>
        <dbReference type="Proteomes" id="UP001596226"/>
    </source>
</evidence>